<dbReference type="Proteomes" id="UP000017746">
    <property type="component" value="Chromosome"/>
</dbReference>
<dbReference type="AlphaFoldDB" id="U5W3P5"/>
<dbReference type="eggNOG" id="COG4122">
    <property type="taxonomic scope" value="Bacteria"/>
</dbReference>
<sequence>MPPSGTSGSDTGPARPLTDLLMNSPIPPAHLVRNLALYQRRDAVADTLALNEIYLRILRVPGVLMEFGTQWGRRLAVLAALRETYEPYDYTRVIVGFDTFEGFPDPHDYDGSFEEIHRGGMAVTPGYEEHLAEVLRAHDRESHQSDRERFELRRGDVRKTLPDYLVERPETIVGLAYFDLDLYEPTKACLEIIRPRLVPGSVLAFDQLGHRDYPGETVGFLESLGVQPSAVEKLNYSRSPTLVTI</sequence>
<proteinExistence type="predicted"/>
<protein>
    <submittedName>
        <fullName evidence="1">CalS11</fullName>
    </submittedName>
</protein>
<dbReference type="STRING" id="1246995.AFR_27910"/>
<dbReference type="PANTHER" id="PTHR40036:SF1">
    <property type="entry name" value="MACROCIN O-METHYLTRANSFERASE"/>
    <property type="match status" value="1"/>
</dbReference>
<evidence type="ECO:0000313" key="2">
    <source>
        <dbReference type="Proteomes" id="UP000017746"/>
    </source>
</evidence>
<name>U5W3P5_9ACTN</name>
<dbReference type="SUPFAM" id="SSF53335">
    <property type="entry name" value="S-adenosyl-L-methionine-dependent methyltransferases"/>
    <property type="match status" value="1"/>
</dbReference>
<evidence type="ECO:0000313" key="1">
    <source>
        <dbReference type="EMBL" id="AGZ43843.1"/>
    </source>
</evidence>
<dbReference type="Gene3D" id="3.40.50.150">
    <property type="entry name" value="Vaccinia Virus protein VP39"/>
    <property type="match status" value="1"/>
</dbReference>
<accession>U5W3P5</accession>
<dbReference type="EMBL" id="CP006272">
    <property type="protein sequence ID" value="AGZ43843.1"/>
    <property type="molecule type" value="Genomic_DNA"/>
</dbReference>
<reference evidence="1 2" key="1">
    <citation type="journal article" date="2014" name="J. Biotechnol.">
        <title>Complete genome sequence of the actinobacterium Actinoplanes friuliensis HAG 010964, producer of the lipopeptide antibiotic friulimycin.</title>
        <authorList>
            <person name="Ruckert C."/>
            <person name="Szczepanowski R."/>
            <person name="Albersmeier A."/>
            <person name="Goesmann A."/>
            <person name="Fischer N."/>
            <person name="Steinkamper A."/>
            <person name="Puhler A."/>
            <person name="Biener R."/>
            <person name="Schwartz D."/>
            <person name="Kalinowski J."/>
        </authorList>
    </citation>
    <scope>NUCLEOTIDE SEQUENCE [LARGE SCALE GENOMIC DNA]</scope>
    <source>
        <strain evidence="1 2">DSM 7358</strain>
    </source>
</reference>
<dbReference type="PATRIC" id="fig|1246995.3.peg.5656"/>
<dbReference type="Pfam" id="PF13578">
    <property type="entry name" value="Methyltransf_24"/>
    <property type="match status" value="1"/>
</dbReference>
<dbReference type="KEGG" id="afs:AFR_27910"/>
<dbReference type="InterPro" id="IPR008884">
    <property type="entry name" value="TylF_MeTrfase"/>
</dbReference>
<keyword evidence="2" id="KW-1185">Reference proteome</keyword>
<organism evidence="1 2">
    <name type="scientific">Actinoplanes friuliensis DSM 7358</name>
    <dbReference type="NCBI Taxonomy" id="1246995"/>
    <lineage>
        <taxon>Bacteria</taxon>
        <taxon>Bacillati</taxon>
        <taxon>Actinomycetota</taxon>
        <taxon>Actinomycetes</taxon>
        <taxon>Micromonosporales</taxon>
        <taxon>Micromonosporaceae</taxon>
        <taxon>Actinoplanes</taxon>
    </lineage>
</organism>
<gene>
    <name evidence="1" type="ORF">AFR_27910</name>
</gene>
<dbReference type="InterPro" id="IPR029063">
    <property type="entry name" value="SAM-dependent_MTases_sf"/>
</dbReference>
<dbReference type="HOGENOM" id="CLU_087858_0_0_11"/>
<dbReference type="PANTHER" id="PTHR40036">
    <property type="entry name" value="MACROCIN O-METHYLTRANSFERASE"/>
    <property type="match status" value="1"/>
</dbReference>